<dbReference type="Pfam" id="PF00535">
    <property type="entry name" value="Glycos_transf_2"/>
    <property type="match status" value="1"/>
</dbReference>
<evidence type="ECO:0000313" key="2">
    <source>
        <dbReference type="EMBL" id="ANC32716.1"/>
    </source>
</evidence>
<dbReference type="PANTHER" id="PTHR43685:SF12">
    <property type="entry name" value="GLYCOSYL TRANSFERASE FAMILY 2"/>
    <property type="match status" value="1"/>
</dbReference>
<dbReference type="GO" id="GO:0016757">
    <property type="term" value="F:glycosyltransferase activity"/>
    <property type="evidence" value="ECO:0007669"/>
    <property type="project" value="UniProtKB-KW"/>
</dbReference>
<dbReference type="InterPro" id="IPR050834">
    <property type="entry name" value="Glycosyltransf_2"/>
</dbReference>
<protein>
    <submittedName>
        <fullName evidence="2">Putative glycosyltransferase EpsH</fullName>
        <ecNumber evidence="2">2.4.-.-</ecNumber>
    </submittedName>
</protein>
<keyword evidence="2" id="KW-0808">Transferase</keyword>
<keyword evidence="3" id="KW-1185">Reference proteome</keyword>
<dbReference type="Proteomes" id="UP000076794">
    <property type="component" value="Chromosome"/>
</dbReference>
<reference evidence="2 3" key="1">
    <citation type="submission" date="2016-01" db="EMBL/GenBank/DDBJ databases">
        <title>Complete genome sequence of a soil Actinobacterium, Isoptericola dokdonensis DS-3.</title>
        <authorList>
            <person name="Kwon S.-K."/>
            <person name="Kim J.F."/>
        </authorList>
    </citation>
    <scope>NUCLEOTIDE SEQUENCE [LARGE SCALE GENOMIC DNA]</scope>
    <source>
        <strain evidence="2 3">DS-3</strain>
    </source>
</reference>
<dbReference type="PANTHER" id="PTHR43685">
    <property type="entry name" value="GLYCOSYLTRANSFERASE"/>
    <property type="match status" value="1"/>
</dbReference>
<keyword evidence="2" id="KW-0328">Glycosyltransferase</keyword>
<evidence type="ECO:0000313" key="3">
    <source>
        <dbReference type="Proteomes" id="UP000076794"/>
    </source>
</evidence>
<gene>
    <name evidence="2" type="primary">epsH_3</name>
    <name evidence="2" type="ORF">I598_3206</name>
</gene>
<sequence>MTPGPVLSVVVAAFDAEDTLPDQLSALRDQRPDVPWEVLVCDNGSRDATRELVESWRRHLPELRLVDASARRGPAAARNIGVAAARAPWIAFCDADDVVGSGWVDAVLRALADHEFVAGRFDVERLRGSSRFHVTWSPQLDGLTVRPSLPGLVTAGAGNMAMHKAVFTAVGGFDEGARTAEDDDLCLRAQLAGHRLTWVPSMVLHVRRRSGFASVLRQAYAYGQGARRLEHRYAAVSAALVAVPSVLVAVEADAAGSPPVPGGSGAEVSAVPRIERPDRVRRVARRVARVWRPEGLANLTWRVGWVVGHASARVDDVPQVAAPPRRATR</sequence>
<dbReference type="SUPFAM" id="SSF53448">
    <property type="entry name" value="Nucleotide-diphospho-sugar transferases"/>
    <property type="match status" value="1"/>
</dbReference>
<dbReference type="InterPro" id="IPR001173">
    <property type="entry name" value="Glyco_trans_2-like"/>
</dbReference>
<accession>A0A168FY64</accession>
<dbReference type="PATRIC" id="fig|1300344.3.peg.3225"/>
<dbReference type="AlphaFoldDB" id="A0A168FY64"/>
<organism evidence="2 3">
    <name type="scientific">Isoptericola dokdonensis DS-3</name>
    <dbReference type="NCBI Taxonomy" id="1300344"/>
    <lineage>
        <taxon>Bacteria</taxon>
        <taxon>Bacillati</taxon>
        <taxon>Actinomycetota</taxon>
        <taxon>Actinomycetes</taxon>
        <taxon>Micrococcales</taxon>
        <taxon>Promicromonosporaceae</taxon>
        <taxon>Isoptericola</taxon>
    </lineage>
</organism>
<dbReference type="Gene3D" id="3.90.550.10">
    <property type="entry name" value="Spore Coat Polysaccharide Biosynthesis Protein SpsA, Chain A"/>
    <property type="match status" value="1"/>
</dbReference>
<feature type="domain" description="Glycosyltransferase 2-like" evidence="1">
    <location>
        <begin position="8"/>
        <end position="167"/>
    </location>
</feature>
<dbReference type="STRING" id="1300344.I598_3206"/>
<proteinExistence type="predicted"/>
<dbReference type="EC" id="2.4.-.-" evidence="2"/>
<name>A0A168FY64_9MICO</name>
<dbReference type="OrthoDB" id="5243838at2"/>
<dbReference type="KEGG" id="ido:I598_3206"/>
<dbReference type="InterPro" id="IPR029044">
    <property type="entry name" value="Nucleotide-diphossugar_trans"/>
</dbReference>
<evidence type="ECO:0000259" key="1">
    <source>
        <dbReference type="Pfam" id="PF00535"/>
    </source>
</evidence>
<dbReference type="EMBL" id="CP014209">
    <property type="protein sequence ID" value="ANC32716.1"/>
    <property type="molecule type" value="Genomic_DNA"/>
</dbReference>